<comment type="catalytic activity">
    <reaction evidence="1 5">
        <text>[protein]-peptidylproline (omega=180) = [protein]-peptidylproline (omega=0)</text>
        <dbReference type="Rhea" id="RHEA:16237"/>
        <dbReference type="Rhea" id="RHEA-COMP:10747"/>
        <dbReference type="Rhea" id="RHEA-COMP:10748"/>
        <dbReference type="ChEBI" id="CHEBI:83833"/>
        <dbReference type="ChEBI" id="CHEBI:83834"/>
        <dbReference type="EC" id="5.2.1.8"/>
    </reaction>
</comment>
<dbReference type="InterPro" id="IPR046357">
    <property type="entry name" value="PPIase_dom_sf"/>
</dbReference>
<evidence type="ECO:0000313" key="8">
    <source>
        <dbReference type="EMBL" id="VEU38816.1"/>
    </source>
</evidence>
<feature type="compositionally biased region" description="Basic and acidic residues" evidence="6">
    <location>
        <begin position="1"/>
        <end position="16"/>
    </location>
</feature>
<evidence type="ECO:0000259" key="7">
    <source>
        <dbReference type="PROSITE" id="PS50059"/>
    </source>
</evidence>
<evidence type="ECO:0000256" key="6">
    <source>
        <dbReference type="SAM" id="MobiDB-lite"/>
    </source>
</evidence>
<evidence type="ECO:0000256" key="3">
    <source>
        <dbReference type="ARBA" id="ARBA00023110"/>
    </source>
</evidence>
<gene>
    <name evidence="8" type="ORF">PSNMU_V1.4_AUG-EV-PASAV3_0056480</name>
</gene>
<accession>A0A448Z9Y2</accession>
<proteinExistence type="predicted"/>
<dbReference type="Proteomes" id="UP000291116">
    <property type="component" value="Unassembled WGS sequence"/>
</dbReference>
<dbReference type="SUPFAM" id="SSF54534">
    <property type="entry name" value="FKBP-like"/>
    <property type="match status" value="1"/>
</dbReference>
<keyword evidence="3 5" id="KW-0697">Rotamase</keyword>
<dbReference type="GO" id="GO:0003755">
    <property type="term" value="F:peptidyl-prolyl cis-trans isomerase activity"/>
    <property type="evidence" value="ECO:0007669"/>
    <property type="project" value="UniProtKB-KW"/>
</dbReference>
<protein>
    <recommendedName>
        <fullName evidence="2 5">peptidylprolyl isomerase</fullName>
        <ecNumber evidence="2 5">5.2.1.8</ecNumber>
    </recommendedName>
</protein>
<dbReference type="OrthoDB" id="41295at2759"/>
<evidence type="ECO:0000313" key="9">
    <source>
        <dbReference type="Proteomes" id="UP000291116"/>
    </source>
</evidence>
<evidence type="ECO:0000256" key="2">
    <source>
        <dbReference type="ARBA" id="ARBA00013194"/>
    </source>
</evidence>
<keyword evidence="9" id="KW-1185">Reference proteome</keyword>
<reference evidence="8 9" key="1">
    <citation type="submission" date="2019-01" db="EMBL/GenBank/DDBJ databases">
        <authorList>
            <person name="Ferrante I. M."/>
        </authorList>
    </citation>
    <scope>NUCLEOTIDE SEQUENCE [LARGE SCALE GENOMIC DNA]</scope>
    <source>
        <strain evidence="8 9">B856</strain>
    </source>
</reference>
<evidence type="ECO:0000256" key="4">
    <source>
        <dbReference type="ARBA" id="ARBA00023235"/>
    </source>
</evidence>
<sequence length="282" mass="30917">MTGSTRNEKDHTRINPEIDANSVAKSKKELRLERKAAKKAAAAAAVKAKENADSEKNEKEGGHHRLDKEEYLALKKQRRAELRKEQEKAMRNQLREEKKLRKRKKLNRELNAKGGAENAKKKKQKTANAGTNDAASNNDNNNNKKNKKSKEERDANMNAFRSVFHGGSSSENGGMVTTRLGVQYKDTAVGTGKAAREGVPITVKYELTGGKFGAVLDSSKKFTFRLGMGEVIRGWDIGLLGMREGGRRKLIVPPKAGYGGKDIGAGPGAPLNFDITLLSCGR</sequence>
<feature type="compositionally biased region" description="Basic and acidic residues" evidence="6">
    <location>
        <begin position="47"/>
        <end position="99"/>
    </location>
</feature>
<dbReference type="AlphaFoldDB" id="A0A448Z9Y2"/>
<keyword evidence="4 5" id="KW-0413">Isomerase</keyword>
<name>A0A448Z9Y2_9STRA</name>
<feature type="domain" description="PPIase FKBP-type" evidence="7">
    <location>
        <begin position="198"/>
        <end position="281"/>
    </location>
</feature>
<evidence type="ECO:0000256" key="5">
    <source>
        <dbReference type="PROSITE-ProRule" id="PRU00277"/>
    </source>
</evidence>
<dbReference type="PANTHER" id="PTHR43811">
    <property type="entry name" value="FKBP-TYPE PEPTIDYL-PROLYL CIS-TRANS ISOMERASE FKPA"/>
    <property type="match status" value="1"/>
</dbReference>
<dbReference type="PANTHER" id="PTHR43811:SF19">
    <property type="entry name" value="39 KDA FK506-BINDING NUCLEAR PROTEIN"/>
    <property type="match status" value="1"/>
</dbReference>
<dbReference type="PROSITE" id="PS50059">
    <property type="entry name" value="FKBP_PPIASE"/>
    <property type="match status" value="1"/>
</dbReference>
<feature type="compositionally biased region" description="Low complexity" evidence="6">
    <location>
        <begin position="126"/>
        <end position="143"/>
    </location>
</feature>
<feature type="region of interest" description="Disordered" evidence="6">
    <location>
        <begin position="1"/>
        <end position="153"/>
    </location>
</feature>
<dbReference type="EC" id="5.2.1.8" evidence="2 5"/>
<dbReference type="InterPro" id="IPR001179">
    <property type="entry name" value="PPIase_FKBP_dom"/>
</dbReference>
<dbReference type="Gene3D" id="3.10.50.40">
    <property type="match status" value="1"/>
</dbReference>
<dbReference type="Pfam" id="PF00254">
    <property type="entry name" value="FKBP_C"/>
    <property type="match status" value="1"/>
</dbReference>
<organism evidence="8 9">
    <name type="scientific">Pseudo-nitzschia multistriata</name>
    <dbReference type="NCBI Taxonomy" id="183589"/>
    <lineage>
        <taxon>Eukaryota</taxon>
        <taxon>Sar</taxon>
        <taxon>Stramenopiles</taxon>
        <taxon>Ochrophyta</taxon>
        <taxon>Bacillariophyta</taxon>
        <taxon>Bacillariophyceae</taxon>
        <taxon>Bacillariophycidae</taxon>
        <taxon>Bacillariales</taxon>
        <taxon>Bacillariaceae</taxon>
        <taxon>Pseudo-nitzschia</taxon>
    </lineage>
</organism>
<feature type="compositionally biased region" description="Basic and acidic residues" evidence="6">
    <location>
        <begin position="26"/>
        <end position="35"/>
    </location>
</feature>
<evidence type="ECO:0000256" key="1">
    <source>
        <dbReference type="ARBA" id="ARBA00000971"/>
    </source>
</evidence>
<dbReference type="EMBL" id="CAACVS010000188">
    <property type="protein sequence ID" value="VEU38816.1"/>
    <property type="molecule type" value="Genomic_DNA"/>
</dbReference>